<comment type="caution">
    <text evidence="5">The sequence shown here is derived from an EMBL/GenBank/DDBJ whole genome shotgun (WGS) entry which is preliminary data.</text>
</comment>
<name>A0A9X2JUD1_9MICO</name>
<protein>
    <submittedName>
        <fullName evidence="5">Transcriptional regulator, TetR family</fullName>
    </submittedName>
</protein>
<dbReference type="InterPro" id="IPR001647">
    <property type="entry name" value="HTH_TetR"/>
</dbReference>
<evidence type="ECO:0000313" key="5">
    <source>
        <dbReference type="EMBL" id="MCP2262908.1"/>
    </source>
</evidence>
<organism evidence="5 6">
    <name type="scientific">Promicromonospora thailandica</name>
    <dbReference type="NCBI Taxonomy" id="765201"/>
    <lineage>
        <taxon>Bacteria</taxon>
        <taxon>Bacillati</taxon>
        <taxon>Actinomycetota</taxon>
        <taxon>Actinomycetes</taxon>
        <taxon>Micrococcales</taxon>
        <taxon>Promicromonosporaceae</taxon>
        <taxon>Promicromonospora</taxon>
    </lineage>
</organism>
<sequence length="217" mass="23424">MSVTGSPTRGYRSDLRRRQAAETRARIVAAAAELFGELGYAGTTLARIAERAQVSVETVQKAGPKAALMRAAVEVSSFGVEGEVELSDLDEGKALLAVSDPAELAVSLGELVTALNERVAGVWSALTGGAALDPELDGYYRGMLAAIRAQQERTLRALAGRGWLRDDVPFDELLAGLSVVTSVEAYLRYVRLDGRPREEYSRFVARIVRETVLAREV</sequence>
<proteinExistence type="predicted"/>
<dbReference type="SUPFAM" id="SSF48498">
    <property type="entry name" value="Tetracyclin repressor-like, C-terminal domain"/>
    <property type="match status" value="1"/>
</dbReference>
<gene>
    <name evidence="5" type="ORF">APR03_000231</name>
</gene>
<dbReference type="InterPro" id="IPR009057">
    <property type="entry name" value="Homeodomain-like_sf"/>
</dbReference>
<dbReference type="GO" id="GO:0003700">
    <property type="term" value="F:DNA-binding transcription factor activity"/>
    <property type="evidence" value="ECO:0007669"/>
    <property type="project" value="TreeGrafter"/>
</dbReference>
<evidence type="ECO:0000256" key="1">
    <source>
        <dbReference type="ARBA" id="ARBA00023015"/>
    </source>
</evidence>
<evidence type="ECO:0000256" key="2">
    <source>
        <dbReference type="ARBA" id="ARBA00023125"/>
    </source>
</evidence>
<dbReference type="InterPro" id="IPR036271">
    <property type="entry name" value="Tet_transcr_reg_TetR-rel_C_sf"/>
</dbReference>
<dbReference type="Pfam" id="PF00440">
    <property type="entry name" value="TetR_N"/>
    <property type="match status" value="1"/>
</dbReference>
<dbReference type="PANTHER" id="PTHR30055:SF234">
    <property type="entry name" value="HTH-TYPE TRANSCRIPTIONAL REGULATOR BETI"/>
    <property type="match status" value="1"/>
</dbReference>
<feature type="domain" description="HTH tetR-type" evidence="4">
    <location>
        <begin position="27"/>
        <end position="58"/>
    </location>
</feature>
<dbReference type="GO" id="GO:0000976">
    <property type="term" value="F:transcription cis-regulatory region binding"/>
    <property type="evidence" value="ECO:0007669"/>
    <property type="project" value="TreeGrafter"/>
</dbReference>
<dbReference type="Proteomes" id="UP001139493">
    <property type="component" value="Unassembled WGS sequence"/>
</dbReference>
<keyword evidence="3" id="KW-0804">Transcription</keyword>
<dbReference type="AlphaFoldDB" id="A0A9X2JUD1"/>
<evidence type="ECO:0000256" key="3">
    <source>
        <dbReference type="ARBA" id="ARBA00023163"/>
    </source>
</evidence>
<dbReference type="SUPFAM" id="SSF46689">
    <property type="entry name" value="Homeodomain-like"/>
    <property type="match status" value="1"/>
</dbReference>
<keyword evidence="1" id="KW-0805">Transcription regulation</keyword>
<evidence type="ECO:0000259" key="4">
    <source>
        <dbReference type="Pfam" id="PF00440"/>
    </source>
</evidence>
<dbReference type="InterPro" id="IPR050109">
    <property type="entry name" value="HTH-type_TetR-like_transc_reg"/>
</dbReference>
<keyword evidence="2" id="KW-0238">DNA-binding</keyword>
<dbReference type="RefSeq" id="WP_253831949.1">
    <property type="nucleotide sequence ID" value="NZ_JAMTCS010000001.1"/>
</dbReference>
<evidence type="ECO:0000313" key="6">
    <source>
        <dbReference type="Proteomes" id="UP001139493"/>
    </source>
</evidence>
<reference evidence="5" key="1">
    <citation type="submission" date="2022-06" db="EMBL/GenBank/DDBJ databases">
        <title>Genomic Encyclopedia of Archaeal and Bacterial Type Strains, Phase II (KMG-II): from individual species to whole genera.</title>
        <authorList>
            <person name="Goeker M."/>
        </authorList>
    </citation>
    <scope>NUCLEOTIDE SEQUENCE</scope>
    <source>
        <strain evidence="5">DSM 26652</strain>
    </source>
</reference>
<keyword evidence="6" id="KW-1185">Reference proteome</keyword>
<dbReference type="EMBL" id="JAMTCS010000001">
    <property type="protein sequence ID" value="MCP2262908.1"/>
    <property type="molecule type" value="Genomic_DNA"/>
</dbReference>
<dbReference type="Gene3D" id="1.10.357.10">
    <property type="entry name" value="Tetracycline Repressor, domain 2"/>
    <property type="match status" value="1"/>
</dbReference>
<dbReference type="PANTHER" id="PTHR30055">
    <property type="entry name" value="HTH-TYPE TRANSCRIPTIONAL REGULATOR RUTR"/>
    <property type="match status" value="1"/>
</dbReference>
<accession>A0A9X2JUD1</accession>